<evidence type="ECO:0000259" key="3">
    <source>
        <dbReference type="PROSITE" id="PS50801"/>
    </source>
</evidence>
<dbReference type="CDD" id="cd07043">
    <property type="entry name" value="STAS_anti-anti-sigma_factors"/>
    <property type="match status" value="1"/>
</dbReference>
<protein>
    <recommendedName>
        <fullName evidence="2">Anti-sigma factor antagonist</fullName>
    </recommendedName>
</protein>
<gene>
    <name evidence="4" type="ORF">NC998_03260</name>
</gene>
<dbReference type="InterPro" id="IPR003658">
    <property type="entry name" value="Anti-sigma_ant"/>
</dbReference>
<keyword evidence="5" id="KW-1185">Reference proteome</keyword>
<dbReference type="SUPFAM" id="SSF52091">
    <property type="entry name" value="SpoIIaa-like"/>
    <property type="match status" value="1"/>
</dbReference>
<dbReference type="PANTHER" id="PTHR33495:SF2">
    <property type="entry name" value="ANTI-SIGMA FACTOR ANTAGONIST TM_1081-RELATED"/>
    <property type="match status" value="1"/>
</dbReference>
<dbReference type="EMBL" id="JAMPKM010000001">
    <property type="protein sequence ID" value="MEP0816111.1"/>
    <property type="molecule type" value="Genomic_DNA"/>
</dbReference>
<dbReference type="InterPro" id="IPR036513">
    <property type="entry name" value="STAS_dom_sf"/>
</dbReference>
<dbReference type="InterPro" id="IPR002645">
    <property type="entry name" value="STAS_dom"/>
</dbReference>
<evidence type="ECO:0000256" key="2">
    <source>
        <dbReference type="RuleBase" id="RU003749"/>
    </source>
</evidence>
<accession>A0ABV0J4Y9</accession>
<dbReference type="PROSITE" id="PS50801">
    <property type="entry name" value="STAS"/>
    <property type="match status" value="1"/>
</dbReference>
<organism evidence="4 5">
    <name type="scientific">Trichocoleus desertorum GB2-A4</name>
    <dbReference type="NCBI Taxonomy" id="2933944"/>
    <lineage>
        <taxon>Bacteria</taxon>
        <taxon>Bacillati</taxon>
        <taxon>Cyanobacteriota</taxon>
        <taxon>Cyanophyceae</taxon>
        <taxon>Leptolyngbyales</taxon>
        <taxon>Trichocoleusaceae</taxon>
        <taxon>Trichocoleus</taxon>
    </lineage>
</organism>
<comment type="caution">
    <text evidence="4">The sequence shown here is derived from an EMBL/GenBank/DDBJ whole genome shotgun (WGS) entry which is preliminary data.</text>
</comment>
<evidence type="ECO:0000256" key="1">
    <source>
        <dbReference type="ARBA" id="ARBA00009013"/>
    </source>
</evidence>
<dbReference type="NCBIfam" id="TIGR00377">
    <property type="entry name" value="ant_ant_sig"/>
    <property type="match status" value="1"/>
</dbReference>
<dbReference type="Proteomes" id="UP001464891">
    <property type="component" value="Unassembled WGS sequence"/>
</dbReference>
<proteinExistence type="inferred from homology"/>
<sequence length="106" mass="11384">MDSQVTVIQASGSIDSISGNQLRRDVSDAIASGAKTILIDCEKATFMDSSGLGALVMILKTVREAGGRLALCSIIDQIEMILQLTSMDSLFEIFPNREAFEQKVAS</sequence>
<reference evidence="4 5" key="1">
    <citation type="submission" date="2022-04" db="EMBL/GenBank/DDBJ databases">
        <title>Positive selection, recombination, and allopatry shape intraspecific diversity of widespread and dominant cyanobacteria.</title>
        <authorList>
            <person name="Wei J."/>
            <person name="Shu W."/>
            <person name="Hu C."/>
        </authorList>
    </citation>
    <scope>NUCLEOTIDE SEQUENCE [LARGE SCALE GENOMIC DNA]</scope>
    <source>
        <strain evidence="4 5">GB2-A4</strain>
    </source>
</reference>
<evidence type="ECO:0000313" key="5">
    <source>
        <dbReference type="Proteomes" id="UP001464891"/>
    </source>
</evidence>
<name>A0ABV0J4Y9_9CYAN</name>
<comment type="similarity">
    <text evidence="1 2">Belongs to the anti-sigma-factor antagonist family.</text>
</comment>
<dbReference type="Gene3D" id="3.30.750.24">
    <property type="entry name" value="STAS domain"/>
    <property type="match status" value="1"/>
</dbReference>
<dbReference type="PANTHER" id="PTHR33495">
    <property type="entry name" value="ANTI-SIGMA FACTOR ANTAGONIST TM_1081-RELATED-RELATED"/>
    <property type="match status" value="1"/>
</dbReference>
<dbReference type="RefSeq" id="WP_190431805.1">
    <property type="nucleotide sequence ID" value="NZ_JAMPKM010000001.1"/>
</dbReference>
<feature type="domain" description="STAS" evidence="3">
    <location>
        <begin position="1"/>
        <end position="106"/>
    </location>
</feature>
<dbReference type="Pfam" id="PF01740">
    <property type="entry name" value="STAS"/>
    <property type="match status" value="1"/>
</dbReference>
<evidence type="ECO:0000313" key="4">
    <source>
        <dbReference type="EMBL" id="MEP0816111.1"/>
    </source>
</evidence>